<dbReference type="GO" id="GO:0005886">
    <property type="term" value="C:plasma membrane"/>
    <property type="evidence" value="ECO:0007669"/>
    <property type="project" value="UniProtKB-SubCell"/>
</dbReference>
<feature type="transmembrane region" description="Helical" evidence="6">
    <location>
        <begin position="60"/>
        <end position="79"/>
    </location>
</feature>
<feature type="transmembrane region" description="Helical" evidence="6">
    <location>
        <begin position="259"/>
        <end position="279"/>
    </location>
</feature>
<evidence type="ECO:0000256" key="4">
    <source>
        <dbReference type="ARBA" id="ARBA00022989"/>
    </source>
</evidence>
<evidence type="ECO:0000256" key="2">
    <source>
        <dbReference type="ARBA" id="ARBA00022475"/>
    </source>
</evidence>
<evidence type="ECO:0000313" key="8">
    <source>
        <dbReference type="EMBL" id="SER23914.1"/>
    </source>
</evidence>
<protein>
    <submittedName>
        <fullName evidence="8">Tight adherence protein B</fullName>
    </submittedName>
</protein>
<keyword evidence="5 6" id="KW-0472">Membrane</keyword>
<dbReference type="PANTHER" id="PTHR35007">
    <property type="entry name" value="INTEGRAL MEMBRANE PROTEIN-RELATED"/>
    <property type="match status" value="1"/>
</dbReference>
<evidence type="ECO:0000256" key="1">
    <source>
        <dbReference type="ARBA" id="ARBA00004651"/>
    </source>
</evidence>
<evidence type="ECO:0000313" key="9">
    <source>
        <dbReference type="Proteomes" id="UP000199233"/>
    </source>
</evidence>
<proteinExistence type="predicted"/>
<dbReference type="PANTHER" id="PTHR35007:SF1">
    <property type="entry name" value="PILUS ASSEMBLY PROTEIN"/>
    <property type="match status" value="1"/>
</dbReference>
<evidence type="ECO:0000256" key="6">
    <source>
        <dbReference type="SAM" id="Phobius"/>
    </source>
</evidence>
<evidence type="ECO:0000256" key="5">
    <source>
        <dbReference type="ARBA" id="ARBA00023136"/>
    </source>
</evidence>
<organism evidence="8 9">
    <name type="scientific">Solimonas aquatica</name>
    <dbReference type="NCBI Taxonomy" id="489703"/>
    <lineage>
        <taxon>Bacteria</taxon>
        <taxon>Pseudomonadati</taxon>
        <taxon>Pseudomonadota</taxon>
        <taxon>Gammaproteobacteria</taxon>
        <taxon>Nevskiales</taxon>
        <taxon>Nevskiaceae</taxon>
        <taxon>Solimonas</taxon>
    </lineage>
</organism>
<feature type="transmembrane region" description="Helical" evidence="6">
    <location>
        <begin position="12"/>
        <end position="39"/>
    </location>
</feature>
<name>A0A1H9MJN1_9GAMM</name>
<accession>A0A1H9MJN1</accession>
<gene>
    <name evidence="8" type="ORF">SAMN04488038_1254</name>
</gene>
<dbReference type="EMBL" id="FOFS01000025">
    <property type="protein sequence ID" value="SER23914.1"/>
    <property type="molecule type" value="Genomic_DNA"/>
</dbReference>
<feature type="transmembrane region" description="Helical" evidence="6">
    <location>
        <begin position="228"/>
        <end position="247"/>
    </location>
</feature>
<dbReference type="InterPro" id="IPR018076">
    <property type="entry name" value="T2SS_GspF_dom"/>
</dbReference>
<keyword evidence="3 6" id="KW-0812">Transmembrane</keyword>
<dbReference type="STRING" id="489703.SAMN04488038_1254"/>
<keyword evidence="9" id="KW-1185">Reference proteome</keyword>
<keyword evidence="2" id="KW-1003">Cell membrane</keyword>
<feature type="transmembrane region" description="Helical" evidence="6">
    <location>
        <begin position="85"/>
        <end position="103"/>
    </location>
</feature>
<dbReference type="InterPro" id="IPR042094">
    <property type="entry name" value="T2SS_GspF_sf"/>
</dbReference>
<comment type="subcellular location">
    <subcellularLocation>
        <location evidence="1">Cell membrane</location>
        <topology evidence="1">Multi-pass membrane protein</topology>
    </subcellularLocation>
</comment>
<dbReference type="Pfam" id="PF00482">
    <property type="entry name" value="T2SSF"/>
    <property type="match status" value="1"/>
</dbReference>
<keyword evidence="4 6" id="KW-1133">Transmembrane helix</keyword>
<feature type="domain" description="Type II secretion system protein GspF" evidence="7">
    <location>
        <begin position="122"/>
        <end position="244"/>
    </location>
</feature>
<dbReference type="Proteomes" id="UP000199233">
    <property type="component" value="Unassembled WGS sequence"/>
</dbReference>
<dbReference type="Gene3D" id="1.20.81.30">
    <property type="entry name" value="Type II secretion system (T2SS), domain F"/>
    <property type="match status" value="1"/>
</dbReference>
<dbReference type="RefSeq" id="WP_093289724.1">
    <property type="nucleotide sequence ID" value="NZ_FOFS01000025.1"/>
</dbReference>
<dbReference type="AlphaFoldDB" id="A0A1H9MJN1"/>
<reference evidence="9" key="1">
    <citation type="submission" date="2016-10" db="EMBL/GenBank/DDBJ databases">
        <authorList>
            <person name="Varghese N."/>
            <person name="Submissions S."/>
        </authorList>
    </citation>
    <scope>NUCLEOTIDE SEQUENCE [LARGE SCALE GENOMIC DNA]</scope>
    <source>
        <strain evidence="9">DSM 25927</strain>
    </source>
</reference>
<sequence length="287" mass="31732">MSASDQLGMLLPWAIALSAALLTWVLVEACVAALARYRASFTNRTRFQLREFFLFIDPRKLFVANIAAIFLTGVLTWIASGNIPLAMFSAAAVTMAPRLIYAWTRQRRLRRFEEQLPDALMMISGGLKAGLGLSSALQQLVAEGQPPLTQEFSLLLREQRVGLTLDQALENLTQRVPIQTTLLVVSAMKIASETGGGLAETLERTSHTLRSRLQMEGKIRALTAQGKLQGWVVGLLPLSLLVILDRMEPDTMQVLWHSYMGWGALAVVAVLEVLGIYMIRKIVNIDV</sequence>
<dbReference type="OrthoDB" id="5611741at2"/>
<evidence type="ECO:0000256" key="3">
    <source>
        <dbReference type="ARBA" id="ARBA00022692"/>
    </source>
</evidence>
<evidence type="ECO:0000259" key="7">
    <source>
        <dbReference type="Pfam" id="PF00482"/>
    </source>
</evidence>